<dbReference type="STRING" id="651182.TOL2_C34230"/>
<dbReference type="FunFam" id="3.40.50.300:FF:000134">
    <property type="entry name" value="Iron-enterobactin ABC transporter ATP-binding protein"/>
    <property type="match status" value="1"/>
</dbReference>
<evidence type="ECO:0000256" key="5">
    <source>
        <dbReference type="ARBA" id="ARBA00037066"/>
    </source>
</evidence>
<dbReference type="SMART" id="SM00382">
    <property type="entry name" value="AAA"/>
    <property type="match status" value="1"/>
</dbReference>
<dbReference type="PANTHER" id="PTHR42794:SF1">
    <property type="entry name" value="HEMIN IMPORT ATP-BINDING PROTEIN HMUV"/>
    <property type="match status" value="1"/>
</dbReference>
<dbReference type="RefSeq" id="WP_014958769.1">
    <property type="nucleotide sequence ID" value="NC_018645.1"/>
</dbReference>
<dbReference type="SUPFAM" id="SSF52540">
    <property type="entry name" value="P-loop containing nucleoside triphosphate hydrolases"/>
    <property type="match status" value="1"/>
</dbReference>
<dbReference type="KEGG" id="dto:TOL2_C34230"/>
<dbReference type="PANTHER" id="PTHR42794">
    <property type="entry name" value="HEMIN IMPORT ATP-BINDING PROTEIN HMUV"/>
    <property type="match status" value="1"/>
</dbReference>
<reference evidence="7 8" key="1">
    <citation type="journal article" date="2013" name="Environ. Microbiol.">
        <title>Complete genome, catabolic sub-proteomes and key-metabolites of Desulfobacula toluolica Tol2, a marine, aromatic compound-degrading, sulfate-reducing bacterium.</title>
        <authorList>
            <person name="Wohlbrand L."/>
            <person name="Jacob J.H."/>
            <person name="Kube M."/>
            <person name="Mussmann M."/>
            <person name="Jarling R."/>
            <person name="Beck A."/>
            <person name="Amann R."/>
            <person name="Wilkes H."/>
            <person name="Reinhardt R."/>
            <person name="Rabus R."/>
        </authorList>
    </citation>
    <scope>NUCLEOTIDE SEQUENCE [LARGE SCALE GENOMIC DNA]</scope>
    <source>
        <strain evidence="8">DSM 7467 / Tol2</strain>
    </source>
</reference>
<evidence type="ECO:0000313" key="7">
    <source>
        <dbReference type="EMBL" id="CCK81580.1"/>
    </source>
</evidence>
<dbReference type="InterPro" id="IPR003593">
    <property type="entry name" value="AAA+_ATPase"/>
</dbReference>
<evidence type="ECO:0000256" key="1">
    <source>
        <dbReference type="ARBA" id="ARBA00022448"/>
    </source>
</evidence>
<keyword evidence="8" id="KW-1185">Reference proteome</keyword>
<name>K0NLG7_DESTT</name>
<dbReference type="PATRIC" id="fig|651182.5.peg.4041"/>
<dbReference type="AlphaFoldDB" id="K0NLG7"/>
<dbReference type="GO" id="GO:0005524">
    <property type="term" value="F:ATP binding"/>
    <property type="evidence" value="ECO:0007669"/>
    <property type="project" value="UniProtKB-KW"/>
</dbReference>
<dbReference type="Pfam" id="PF00005">
    <property type="entry name" value="ABC_tran"/>
    <property type="match status" value="1"/>
</dbReference>
<dbReference type="GO" id="GO:0016887">
    <property type="term" value="F:ATP hydrolysis activity"/>
    <property type="evidence" value="ECO:0007669"/>
    <property type="project" value="InterPro"/>
</dbReference>
<protein>
    <submittedName>
        <fullName evidence="7">ABC cobalamin/iron(III) transporter, ATP-binding protein</fullName>
    </submittedName>
</protein>
<dbReference type="InterPro" id="IPR003439">
    <property type="entry name" value="ABC_transporter-like_ATP-bd"/>
</dbReference>
<comment type="function">
    <text evidence="5">Part of the ABC transporter complex HmuTUV involved in hemin import. Responsible for energy coupling to the transport system.</text>
</comment>
<dbReference type="Proteomes" id="UP000007347">
    <property type="component" value="Chromosome"/>
</dbReference>
<keyword evidence="3 7" id="KW-0067">ATP-binding</keyword>
<dbReference type="PROSITE" id="PS50893">
    <property type="entry name" value="ABC_TRANSPORTER_2"/>
    <property type="match status" value="1"/>
</dbReference>
<dbReference type="OrthoDB" id="9809450at2"/>
<evidence type="ECO:0000256" key="3">
    <source>
        <dbReference type="ARBA" id="ARBA00022840"/>
    </source>
</evidence>
<feature type="domain" description="ABC transporter" evidence="6">
    <location>
        <begin position="5"/>
        <end position="243"/>
    </location>
</feature>
<proteinExistence type="predicted"/>
<dbReference type="HOGENOM" id="CLU_000604_1_11_7"/>
<dbReference type="Gene3D" id="3.40.50.300">
    <property type="entry name" value="P-loop containing nucleotide triphosphate hydrolases"/>
    <property type="match status" value="1"/>
</dbReference>
<keyword evidence="2" id="KW-0547">Nucleotide-binding</keyword>
<keyword evidence="1" id="KW-0813">Transport</keyword>
<sequence length="274" mass="31192">MKPLLEIKNLSFRYQKKMILQDISFSVDPGEFVAVIGPNGCGKTTLIKTILKTIHPETGTIHIENKDIQTLSNKALAKRVAVVMQTIDPASMTVRDYVQLGRLPFFQKYQFFETRNDVDIAKKYMRLTDVARLADARINEISGGERQLASIARALTQEPALLILDEPTSHLDITHQVRILELINKLKKELSLTVLMVLHDLNLAAEYSDRLVLLNKKNGRIFKAGVPKEVLTEASIREVYQTRVRVRPNPVSNKPWIFLVNQHDLDNRPGMKKD</sequence>
<organism evidence="7 8">
    <name type="scientific">Desulfobacula toluolica (strain DSM 7467 / Tol2)</name>
    <dbReference type="NCBI Taxonomy" id="651182"/>
    <lineage>
        <taxon>Bacteria</taxon>
        <taxon>Pseudomonadati</taxon>
        <taxon>Thermodesulfobacteriota</taxon>
        <taxon>Desulfobacteria</taxon>
        <taxon>Desulfobacterales</taxon>
        <taxon>Desulfobacteraceae</taxon>
        <taxon>Desulfobacula</taxon>
    </lineage>
</organism>
<gene>
    <name evidence="7" type="ordered locus">TOL2_C34230</name>
</gene>
<evidence type="ECO:0000256" key="2">
    <source>
        <dbReference type="ARBA" id="ARBA00022741"/>
    </source>
</evidence>
<evidence type="ECO:0000313" key="8">
    <source>
        <dbReference type="Proteomes" id="UP000007347"/>
    </source>
</evidence>
<evidence type="ECO:0000259" key="6">
    <source>
        <dbReference type="PROSITE" id="PS50893"/>
    </source>
</evidence>
<dbReference type="CDD" id="cd03214">
    <property type="entry name" value="ABC_Iron-Siderophores_B12_Hemin"/>
    <property type="match status" value="1"/>
</dbReference>
<dbReference type="PROSITE" id="PS00211">
    <property type="entry name" value="ABC_TRANSPORTER_1"/>
    <property type="match status" value="1"/>
</dbReference>
<dbReference type="InterPro" id="IPR017871">
    <property type="entry name" value="ABC_transporter-like_CS"/>
</dbReference>
<accession>K0NLG7</accession>
<evidence type="ECO:0000256" key="4">
    <source>
        <dbReference type="ARBA" id="ARBA00022967"/>
    </source>
</evidence>
<dbReference type="InterPro" id="IPR027417">
    <property type="entry name" value="P-loop_NTPase"/>
</dbReference>
<keyword evidence="4" id="KW-1278">Translocase</keyword>
<dbReference type="EMBL" id="FO203503">
    <property type="protein sequence ID" value="CCK81580.1"/>
    <property type="molecule type" value="Genomic_DNA"/>
</dbReference>